<feature type="domain" description="ATPase F1/V1/A1 complex alpha/beta subunit nucleotide-binding" evidence="12">
    <location>
        <begin position="2"/>
        <end position="131"/>
    </location>
</feature>
<dbReference type="SUPFAM" id="SSF52540">
    <property type="entry name" value="P-loop containing nucleoside triphosphate hydrolases"/>
    <property type="match status" value="1"/>
</dbReference>
<gene>
    <name evidence="13" type="primary">106061340</name>
</gene>
<keyword evidence="9" id="KW-0472">Membrane</keyword>
<dbReference type="PANTHER" id="PTHR15184:SF71">
    <property type="entry name" value="ATP SYNTHASE SUBUNIT BETA, MITOCHONDRIAL"/>
    <property type="match status" value="1"/>
</dbReference>
<keyword evidence="8" id="KW-0406">Ion transport</keyword>
<dbReference type="Gene3D" id="3.40.50.12240">
    <property type="match status" value="1"/>
</dbReference>
<name>A0A2C9KJP1_BIOGL</name>
<dbReference type="VEuPathDB" id="VectorBase:BGLAX_036656"/>
<keyword evidence="7" id="KW-1278">Translocase</keyword>
<evidence type="ECO:0000256" key="1">
    <source>
        <dbReference type="ARBA" id="ARBA00004370"/>
    </source>
</evidence>
<evidence type="ECO:0000313" key="13">
    <source>
        <dbReference type="EnsemblMetazoa" id="BGLB020491-PA"/>
    </source>
</evidence>
<dbReference type="InterPro" id="IPR020003">
    <property type="entry name" value="ATPase_a/bsu_AS"/>
</dbReference>
<dbReference type="STRING" id="6526.A0A2C9KJP1"/>
<dbReference type="GO" id="GO:0005524">
    <property type="term" value="F:ATP binding"/>
    <property type="evidence" value="ECO:0007669"/>
    <property type="project" value="UniProtKB-KW"/>
</dbReference>
<accession>A0A2C9KJP1</accession>
<evidence type="ECO:0000256" key="4">
    <source>
        <dbReference type="ARBA" id="ARBA00022741"/>
    </source>
</evidence>
<dbReference type="PANTHER" id="PTHR15184">
    <property type="entry name" value="ATP SYNTHASE"/>
    <property type="match status" value="1"/>
</dbReference>
<dbReference type="InterPro" id="IPR027417">
    <property type="entry name" value="P-loop_NTPase"/>
</dbReference>
<keyword evidence="11" id="KW-0066">ATP synthesis</keyword>
<dbReference type="EnsemblMetazoa" id="BGLB020491-RA">
    <property type="protein sequence ID" value="BGLB020491-PA"/>
    <property type="gene ID" value="BGLB020491"/>
</dbReference>
<evidence type="ECO:0000256" key="6">
    <source>
        <dbReference type="ARBA" id="ARBA00022840"/>
    </source>
</evidence>
<evidence type="ECO:0000256" key="7">
    <source>
        <dbReference type="ARBA" id="ARBA00022967"/>
    </source>
</evidence>
<dbReference type="PROSITE" id="PS00152">
    <property type="entry name" value="ATPASE_ALPHA_BETA"/>
    <property type="match status" value="1"/>
</dbReference>
<sequence length="176" mass="19225">VPGARFRAAYAGVKIAEHFRDKEKKDVLLFVDNIFRYVQAGSEISSLLERLPSAVGYQPTLATEMGSFQERIGSTEDGSITSIQAVYIPADDLTDPSAVASFSHFDSTIILDRDIAAAGRYPAVNPLESTSKLLARGYVTDAHYEVASKVLQTLEQLNQLQDVIMILGLNGLTEED</sequence>
<protein>
    <recommendedName>
        <fullName evidence="12">ATPase F1/V1/A1 complex alpha/beta subunit nucleotide-binding domain-containing protein</fullName>
    </recommendedName>
</protein>
<dbReference type="InterPro" id="IPR050053">
    <property type="entry name" value="ATPase_alpha/beta_chains"/>
</dbReference>
<keyword evidence="5" id="KW-0375">Hydrogen ion transport</keyword>
<organism evidence="13 14">
    <name type="scientific">Biomphalaria glabrata</name>
    <name type="common">Bloodfluke planorb</name>
    <name type="synonym">Freshwater snail</name>
    <dbReference type="NCBI Taxonomy" id="6526"/>
    <lineage>
        <taxon>Eukaryota</taxon>
        <taxon>Metazoa</taxon>
        <taxon>Spiralia</taxon>
        <taxon>Lophotrochozoa</taxon>
        <taxon>Mollusca</taxon>
        <taxon>Gastropoda</taxon>
        <taxon>Heterobranchia</taxon>
        <taxon>Euthyneura</taxon>
        <taxon>Panpulmonata</taxon>
        <taxon>Hygrophila</taxon>
        <taxon>Lymnaeoidea</taxon>
        <taxon>Planorbidae</taxon>
        <taxon>Biomphalaria</taxon>
    </lineage>
</organism>
<dbReference type="SUPFAM" id="SSF47917">
    <property type="entry name" value="C-terminal domain of alpha and beta subunits of F1 ATP synthase"/>
    <property type="match status" value="1"/>
</dbReference>
<dbReference type="Pfam" id="PF00006">
    <property type="entry name" value="ATP-synt_ab"/>
    <property type="match status" value="1"/>
</dbReference>
<evidence type="ECO:0000256" key="11">
    <source>
        <dbReference type="ARBA" id="ARBA00023310"/>
    </source>
</evidence>
<comment type="subcellular location">
    <subcellularLocation>
        <location evidence="1">Membrane</location>
    </subcellularLocation>
</comment>
<dbReference type="GO" id="GO:0045259">
    <property type="term" value="C:proton-transporting ATP synthase complex"/>
    <property type="evidence" value="ECO:0007669"/>
    <property type="project" value="UniProtKB-KW"/>
</dbReference>
<evidence type="ECO:0000256" key="9">
    <source>
        <dbReference type="ARBA" id="ARBA00023136"/>
    </source>
</evidence>
<evidence type="ECO:0000256" key="5">
    <source>
        <dbReference type="ARBA" id="ARBA00022781"/>
    </source>
</evidence>
<evidence type="ECO:0000259" key="12">
    <source>
        <dbReference type="Pfam" id="PF00006"/>
    </source>
</evidence>
<keyword evidence="4" id="KW-0547">Nucleotide-binding</keyword>
<dbReference type="GO" id="GO:0046933">
    <property type="term" value="F:proton-transporting ATP synthase activity, rotational mechanism"/>
    <property type="evidence" value="ECO:0007669"/>
    <property type="project" value="TreeGrafter"/>
</dbReference>
<proteinExistence type="inferred from homology"/>
<comment type="similarity">
    <text evidence="2">Belongs to the ATPase alpha/beta chains family.</text>
</comment>
<reference evidence="13" key="1">
    <citation type="submission" date="2020-05" db="UniProtKB">
        <authorList>
            <consortium name="EnsemblMetazoa"/>
        </authorList>
    </citation>
    <scope>IDENTIFICATION</scope>
    <source>
        <strain evidence="13">BB02</strain>
    </source>
</reference>
<evidence type="ECO:0000256" key="3">
    <source>
        <dbReference type="ARBA" id="ARBA00022448"/>
    </source>
</evidence>
<keyword evidence="6" id="KW-0067">ATP-binding</keyword>
<evidence type="ECO:0000313" key="14">
    <source>
        <dbReference type="Proteomes" id="UP000076420"/>
    </source>
</evidence>
<dbReference type="AlphaFoldDB" id="A0A2C9KJP1"/>
<keyword evidence="10" id="KW-0139">CF(1)</keyword>
<dbReference type="VEuPathDB" id="VectorBase:BGLB020491"/>
<evidence type="ECO:0000256" key="10">
    <source>
        <dbReference type="ARBA" id="ARBA00023196"/>
    </source>
</evidence>
<dbReference type="Proteomes" id="UP000076420">
    <property type="component" value="Unassembled WGS sequence"/>
</dbReference>
<dbReference type="InterPro" id="IPR000194">
    <property type="entry name" value="ATPase_F1/V1/A1_a/bsu_nucl-bd"/>
</dbReference>
<evidence type="ECO:0000256" key="2">
    <source>
        <dbReference type="ARBA" id="ARBA00008936"/>
    </source>
</evidence>
<keyword evidence="3" id="KW-0813">Transport</keyword>
<evidence type="ECO:0000256" key="8">
    <source>
        <dbReference type="ARBA" id="ARBA00023065"/>
    </source>
</evidence>